<dbReference type="OrthoDB" id="3769991at2759"/>
<dbReference type="Proteomes" id="UP000078576">
    <property type="component" value="Unassembled WGS sequence"/>
</dbReference>
<keyword evidence="1" id="KW-0732">Signal</keyword>
<feature type="chain" id="PRO_5008266320" evidence="1">
    <location>
        <begin position="17"/>
        <end position="125"/>
    </location>
</feature>
<accession>A0A194V8X7</accession>
<evidence type="ECO:0000256" key="1">
    <source>
        <dbReference type="SAM" id="SignalP"/>
    </source>
</evidence>
<feature type="signal peptide" evidence="1">
    <location>
        <begin position="1"/>
        <end position="16"/>
    </location>
</feature>
<name>A0A194V8X7_CYTMA</name>
<organism evidence="2 3">
    <name type="scientific">Cytospora mali</name>
    <name type="common">Apple Valsa canker fungus</name>
    <name type="synonym">Valsa mali</name>
    <dbReference type="NCBI Taxonomy" id="578113"/>
    <lineage>
        <taxon>Eukaryota</taxon>
        <taxon>Fungi</taxon>
        <taxon>Dikarya</taxon>
        <taxon>Ascomycota</taxon>
        <taxon>Pezizomycotina</taxon>
        <taxon>Sordariomycetes</taxon>
        <taxon>Sordariomycetidae</taxon>
        <taxon>Diaporthales</taxon>
        <taxon>Cytosporaceae</taxon>
        <taxon>Cytospora</taxon>
    </lineage>
</organism>
<dbReference type="AlphaFoldDB" id="A0A194V8X7"/>
<proteinExistence type="predicted"/>
<reference evidence="3" key="1">
    <citation type="submission" date="2014-12" db="EMBL/GenBank/DDBJ databases">
        <title>Genome Sequence of Valsa Canker Pathogens Uncovers a Specific Adaption of Colonization on Woody Bark.</title>
        <authorList>
            <person name="Yin Z."/>
            <person name="Liu H."/>
            <person name="Gao X."/>
            <person name="Li Z."/>
            <person name="Song N."/>
            <person name="Ke X."/>
            <person name="Dai Q."/>
            <person name="Wu Y."/>
            <person name="Sun Y."/>
            <person name="Xu J.-R."/>
            <person name="Kang Z.K."/>
            <person name="Wang L."/>
            <person name="Huang L."/>
        </authorList>
    </citation>
    <scope>NUCLEOTIDE SEQUENCE [LARGE SCALE GENOMIC DNA]</scope>
    <source>
        <strain evidence="3">SXYL134</strain>
    </source>
</reference>
<keyword evidence="3" id="KW-1185">Reference proteome</keyword>
<evidence type="ECO:0000313" key="3">
    <source>
        <dbReference type="Proteomes" id="UP000078576"/>
    </source>
</evidence>
<gene>
    <name evidence="2" type="ORF">VP1G_07494</name>
</gene>
<sequence>MYSTLAVLSGLALAAAQTTTTTTTLVPDQPVKFFAQLYNTTSDCSGNANYGYLESMGNCVDITVSGSGSANMVIGETDVYFLAAYTGLGCTGDVILVEASPNSCTALDGTEAQSWSNDQSVFGKK</sequence>
<dbReference type="EMBL" id="KN714747">
    <property type="protein sequence ID" value="KUI60271.1"/>
    <property type="molecule type" value="Genomic_DNA"/>
</dbReference>
<protein>
    <submittedName>
        <fullName evidence="2">Uncharacterized protein</fullName>
    </submittedName>
</protein>
<evidence type="ECO:0000313" key="2">
    <source>
        <dbReference type="EMBL" id="KUI60271.1"/>
    </source>
</evidence>